<keyword evidence="4 6" id="KW-0472">Membrane</keyword>
<sequence>MRSQDLSDLVILAAIWGSSFLFIRIAVTDFGPFALMAIRSGLALLVLIPLLFWRHRLPVLIKFWKPIFTVGIFNAAIPFSLLAYAALTLPAGVLSVMNAATPLWGGLITWLWLKDKLPFLRILGLVIGFSGILLLVWDELDMDAMLQSGLALAAGLLAPVSYGFSASYTKRHLMGASASAVACGCLVSATIILMPLAWLTWPDTPISTTAWSGVLMLGLLCTGMSHILFYRLVLNAGPAKASTVTLMIPVFGVLWGWMWLGEDVGLEIMAGCLIILVGTAFATGIVGERGVWGRSWFKAKLQAVIPKTQPRSRRSSDAKGLPSANLRQGASTADSTTDQSESSDDLMRDKPGPG</sequence>
<keyword evidence="3 6" id="KW-1133">Transmembrane helix</keyword>
<evidence type="ECO:0000256" key="6">
    <source>
        <dbReference type="SAM" id="Phobius"/>
    </source>
</evidence>
<evidence type="ECO:0000256" key="3">
    <source>
        <dbReference type="ARBA" id="ARBA00022989"/>
    </source>
</evidence>
<name>A0A2R4XFQ9_9BURK</name>
<dbReference type="PANTHER" id="PTHR32322">
    <property type="entry name" value="INNER MEMBRANE TRANSPORTER"/>
    <property type="match status" value="1"/>
</dbReference>
<reference evidence="8 9" key="1">
    <citation type="submission" date="2018-04" db="EMBL/GenBank/DDBJ databases">
        <title>Bordetella sp. HZ20 isolated from seawater.</title>
        <authorList>
            <person name="Sun C."/>
        </authorList>
    </citation>
    <scope>NUCLEOTIDE SEQUENCE [LARGE SCALE GENOMIC DNA]</scope>
    <source>
        <strain evidence="8 9">HZ20</strain>
    </source>
</reference>
<protein>
    <submittedName>
        <fullName evidence="8">EamA family transporter</fullName>
    </submittedName>
</protein>
<dbReference type="SUPFAM" id="SSF103481">
    <property type="entry name" value="Multidrug resistance efflux transporter EmrE"/>
    <property type="match status" value="2"/>
</dbReference>
<feature type="transmembrane region" description="Helical" evidence="6">
    <location>
        <begin position="241"/>
        <end position="260"/>
    </location>
</feature>
<feature type="transmembrane region" description="Helical" evidence="6">
    <location>
        <begin position="33"/>
        <end position="54"/>
    </location>
</feature>
<organism evidence="8 9">
    <name type="scientific">Orrella marina</name>
    <dbReference type="NCBI Taxonomy" id="2163011"/>
    <lineage>
        <taxon>Bacteria</taxon>
        <taxon>Pseudomonadati</taxon>
        <taxon>Pseudomonadota</taxon>
        <taxon>Betaproteobacteria</taxon>
        <taxon>Burkholderiales</taxon>
        <taxon>Alcaligenaceae</taxon>
        <taxon>Orrella</taxon>
    </lineage>
</organism>
<feature type="transmembrane region" description="Helical" evidence="6">
    <location>
        <begin position="144"/>
        <end position="164"/>
    </location>
</feature>
<feature type="domain" description="EamA" evidence="7">
    <location>
        <begin position="10"/>
        <end position="136"/>
    </location>
</feature>
<evidence type="ECO:0000256" key="1">
    <source>
        <dbReference type="ARBA" id="ARBA00004141"/>
    </source>
</evidence>
<dbReference type="RefSeq" id="WP_108620077.1">
    <property type="nucleotide sequence ID" value="NZ_CP028901.1"/>
</dbReference>
<dbReference type="AlphaFoldDB" id="A0A2R4XFQ9"/>
<feature type="transmembrane region" description="Helical" evidence="6">
    <location>
        <begin position="93"/>
        <end position="113"/>
    </location>
</feature>
<feature type="transmembrane region" description="Helical" evidence="6">
    <location>
        <begin position="120"/>
        <end position="138"/>
    </location>
</feature>
<feature type="transmembrane region" description="Helical" evidence="6">
    <location>
        <begin position="176"/>
        <end position="198"/>
    </location>
</feature>
<feature type="domain" description="EamA" evidence="7">
    <location>
        <begin position="152"/>
        <end position="282"/>
    </location>
</feature>
<dbReference type="Proteomes" id="UP000244571">
    <property type="component" value="Chromosome"/>
</dbReference>
<proteinExistence type="predicted"/>
<evidence type="ECO:0000256" key="5">
    <source>
        <dbReference type="SAM" id="MobiDB-lite"/>
    </source>
</evidence>
<evidence type="ECO:0000256" key="2">
    <source>
        <dbReference type="ARBA" id="ARBA00022692"/>
    </source>
</evidence>
<dbReference type="OrthoDB" id="9810556at2"/>
<evidence type="ECO:0000313" key="9">
    <source>
        <dbReference type="Proteomes" id="UP000244571"/>
    </source>
</evidence>
<dbReference type="InterPro" id="IPR050638">
    <property type="entry name" value="AA-Vitamin_Transporters"/>
</dbReference>
<feature type="transmembrane region" description="Helical" evidence="6">
    <location>
        <begin position="266"/>
        <end position="286"/>
    </location>
</feature>
<feature type="transmembrane region" description="Helical" evidence="6">
    <location>
        <begin position="210"/>
        <end position="229"/>
    </location>
</feature>
<keyword evidence="2 6" id="KW-0812">Transmembrane</keyword>
<evidence type="ECO:0000313" key="8">
    <source>
        <dbReference type="EMBL" id="AWB32636.1"/>
    </source>
</evidence>
<dbReference type="EMBL" id="CP028901">
    <property type="protein sequence ID" value="AWB32636.1"/>
    <property type="molecule type" value="Genomic_DNA"/>
</dbReference>
<comment type="subcellular location">
    <subcellularLocation>
        <location evidence="1">Membrane</location>
        <topology evidence="1">Multi-pass membrane protein</topology>
    </subcellularLocation>
</comment>
<evidence type="ECO:0000256" key="4">
    <source>
        <dbReference type="ARBA" id="ARBA00023136"/>
    </source>
</evidence>
<dbReference type="PANTHER" id="PTHR32322:SF9">
    <property type="entry name" value="AMINO-ACID METABOLITE EFFLUX PUMP-RELATED"/>
    <property type="match status" value="1"/>
</dbReference>
<dbReference type="InterPro" id="IPR000620">
    <property type="entry name" value="EamA_dom"/>
</dbReference>
<accession>A0A2R4XFQ9</accession>
<evidence type="ECO:0000259" key="7">
    <source>
        <dbReference type="Pfam" id="PF00892"/>
    </source>
</evidence>
<dbReference type="InterPro" id="IPR037185">
    <property type="entry name" value="EmrE-like"/>
</dbReference>
<gene>
    <name evidence="8" type="ORF">DBV39_01715</name>
</gene>
<dbReference type="GO" id="GO:0016020">
    <property type="term" value="C:membrane"/>
    <property type="evidence" value="ECO:0007669"/>
    <property type="project" value="UniProtKB-SubCell"/>
</dbReference>
<dbReference type="Pfam" id="PF00892">
    <property type="entry name" value="EamA"/>
    <property type="match status" value="2"/>
</dbReference>
<feature type="transmembrane region" description="Helical" evidence="6">
    <location>
        <begin position="66"/>
        <end position="87"/>
    </location>
</feature>
<feature type="region of interest" description="Disordered" evidence="5">
    <location>
        <begin position="308"/>
        <end position="354"/>
    </location>
</feature>
<dbReference type="KEGG" id="boz:DBV39_01715"/>
<feature type="compositionally biased region" description="Low complexity" evidence="5">
    <location>
        <begin position="331"/>
        <end position="340"/>
    </location>
</feature>
<feature type="compositionally biased region" description="Basic and acidic residues" evidence="5">
    <location>
        <begin position="345"/>
        <end position="354"/>
    </location>
</feature>
<keyword evidence="9" id="KW-1185">Reference proteome</keyword>
<feature type="transmembrane region" description="Helical" evidence="6">
    <location>
        <begin position="9"/>
        <end position="27"/>
    </location>
</feature>